<proteinExistence type="predicted"/>
<organism evidence="1 2">
    <name type="scientific">Thalictrum thalictroides</name>
    <name type="common">Rue-anemone</name>
    <name type="synonym">Anemone thalictroides</name>
    <dbReference type="NCBI Taxonomy" id="46969"/>
    <lineage>
        <taxon>Eukaryota</taxon>
        <taxon>Viridiplantae</taxon>
        <taxon>Streptophyta</taxon>
        <taxon>Embryophyta</taxon>
        <taxon>Tracheophyta</taxon>
        <taxon>Spermatophyta</taxon>
        <taxon>Magnoliopsida</taxon>
        <taxon>Ranunculales</taxon>
        <taxon>Ranunculaceae</taxon>
        <taxon>Thalictroideae</taxon>
        <taxon>Thalictrum</taxon>
    </lineage>
</organism>
<dbReference type="AlphaFoldDB" id="A0A7J6V2K9"/>
<keyword evidence="2" id="KW-1185">Reference proteome</keyword>
<protein>
    <submittedName>
        <fullName evidence="1">Uncharacterized protein</fullName>
    </submittedName>
</protein>
<sequence length="78" mass="8642">MLPENWLPQKAMQSGLPSEYSTRIHIYFQNNAGDNCNCSVYISLAGANCHVFNGDSNTWDIGIGLRPCITSRLKPPTI</sequence>
<reference evidence="1 2" key="1">
    <citation type="submission" date="2020-06" db="EMBL/GenBank/DDBJ databases">
        <title>Transcriptomic and genomic resources for Thalictrum thalictroides and T. hernandezii: Facilitating candidate gene discovery in an emerging model plant lineage.</title>
        <authorList>
            <person name="Arias T."/>
            <person name="Riano-Pachon D.M."/>
            <person name="Di Stilio V.S."/>
        </authorList>
    </citation>
    <scope>NUCLEOTIDE SEQUENCE [LARGE SCALE GENOMIC DNA]</scope>
    <source>
        <strain evidence="2">cv. WT478/WT964</strain>
        <tissue evidence="1">Leaves</tissue>
    </source>
</reference>
<name>A0A7J6V2K9_THATH</name>
<comment type="caution">
    <text evidence="1">The sequence shown here is derived from an EMBL/GenBank/DDBJ whole genome shotgun (WGS) entry which is preliminary data.</text>
</comment>
<gene>
    <name evidence="1" type="ORF">FRX31_031163</name>
</gene>
<accession>A0A7J6V2K9</accession>
<dbReference type="EMBL" id="JABWDY010039048">
    <property type="protein sequence ID" value="KAF5179249.1"/>
    <property type="molecule type" value="Genomic_DNA"/>
</dbReference>
<dbReference type="Proteomes" id="UP000554482">
    <property type="component" value="Unassembled WGS sequence"/>
</dbReference>
<evidence type="ECO:0000313" key="1">
    <source>
        <dbReference type="EMBL" id="KAF5179249.1"/>
    </source>
</evidence>
<evidence type="ECO:0000313" key="2">
    <source>
        <dbReference type="Proteomes" id="UP000554482"/>
    </source>
</evidence>